<dbReference type="InParanoid" id="K4D1J3"/>
<reference evidence="1" key="2">
    <citation type="submission" date="2015-06" db="UniProtKB">
        <authorList>
            <consortium name="EnsemblPlants"/>
        </authorList>
    </citation>
    <scope>IDENTIFICATION</scope>
    <source>
        <strain evidence="1">cv. Heinz 1706</strain>
    </source>
</reference>
<dbReference type="AlphaFoldDB" id="K4D1J3"/>
<dbReference type="Proteomes" id="UP000004994">
    <property type="component" value="Chromosome 10"/>
</dbReference>
<evidence type="ECO:0000313" key="1">
    <source>
        <dbReference type="EnsemblPlants" id="Solyc10g062030.1.1"/>
    </source>
</evidence>
<organism evidence="1">
    <name type="scientific">Solanum lycopersicum</name>
    <name type="common">Tomato</name>
    <name type="synonym">Lycopersicon esculentum</name>
    <dbReference type="NCBI Taxonomy" id="4081"/>
    <lineage>
        <taxon>Eukaryota</taxon>
        <taxon>Viridiplantae</taxon>
        <taxon>Streptophyta</taxon>
        <taxon>Embryophyta</taxon>
        <taxon>Tracheophyta</taxon>
        <taxon>Spermatophyta</taxon>
        <taxon>Magnoliopsida</taxon>
        <taxon>eudicotyledons</taxon>
        <taxon>Gunneridae</taxon>
        <taxon>Pentapetalae</taxon>
        <taxon>asterids</taxon>
        <taxon>lamiids</taxon>
        <taxon>Solanales</taxon>
        <taxon>Solanaceae</taxon>
        <taxon>Solanoideae</taxon>
        <taxon>Solaneae</taxon>
        <taxon>Solanum</taxon>
        <taxon>Solanum subgen. Lycopersicon</taxon>
    </lineage>
</organism>
<proteinExistence type="predicted"/>
<sequence length="69" mass="7693">MSSRAAFMAIITTFSRGHGRVREDRSLPGGDWCPLRGRNPYKRGESRPNILSIGGKFAHIRSPIYVHPG</sequence>
<accession>K4D1J3</accession>
<dbReference type="PaxDb" id="4081-Solyc10g062030.1.1"/>
<protein>
    <submittedName>
        <fullName evidence="1">Uncharacterized protein</fullName>
    </submittedName>
</protein>
<dbReference type="HOGENOM" id="CLU_2780709_0_0_1"/>
<name>K4D1J3_SOLLC</name>
<dbReference type="Gramene" id="Solyc10g062030.1.1">
    <property type="protein sequence ID" value="Solyc10g062030.1.1"/>
    <property type="gene ID" value="Solyc10g062030.1"/>
</dbReference>
<evidence type="ECO:0000313" key="2">
    <source>
        <dbReference type="Proteomes" id="UP000004994"/>
    </source>
</evidence>
<keyword evidence="2" id="KW-1185">Reference proteome</keyword>
<reference evidence="1" key="1">
    <citation type="journal article" date="2012" name="Nature">
        <title>The tomato genome sequence provides insights into fleshy fruit evolution.</title>
        <authorList>
            <consortium name="Tomato Genome Consortium"/>
        </authorList>
    </citation>
    <scope>NUCLEOTIDE SEQUENCE [LARGE SCALE GENOMIC DNA]</scope>
    <source>
        <strain evidence="1">cv. Heinz 1706</strain>
    </source>
</reference>
<dbReference type="EnsemblPlants" id="Solyc10g062030.1.1">
    <property type="protein sequence ID" value="Solyc10g062030.1.1"/>
    <property type="gene ID" value="Solyc10g062030.1"/>
</dbReference>